<reference evidence="2" key="3">
    <citation type="submission" date="2008-09" db="EMBL/GenBank/DDBJ databases">
        <authorList>
            <person name="Thomson N.R."/>
        </authorList>
    </citation>
    <scope>NUCLEOTIDE SEQUENCE</scope>
    <source>
        <strain evidence="2">ATCC 43949</strain>
    </source>
</reference>
<proteinExistence type="predicted"/>
<evidence type="ECO:0000313" key="1">
    <source>
        <dbReference type="EMBL" id="CAQ83556.1"/>
    </source>
</evidence>
<reference evidence="2" key="1">
    <citation type="journal article" date="2008" name="Proc. Natl. Acad. Sci. U.S.A.">
        <title>Rapid virulence annotation (RVA): identification of virulence factors using a bacterial genome library and multiple invertebrate hosts.</title>
        <authorList>
            <person name="Waterfield N.R."/>
            <person name="Sanchez-Contreras M."/>
            <person name="Eleftherianos I."/>
            <person name="Dowling A."/>
            <person name="Wilkinson P."/>
            <person name="Parkhill J."/>
            <person name="Thomson N."/>
            <person name="Reynolds S.E."/>
            <person name="Bode H.B."/>
            <person name="Dorus S."/>
            <person name="Ffrench-Constant R.H."/>
        </authorList>
    </citation>
    <scope>NUCLEOTIDE SEQUENCE</scope>
    <source>
        <strain evidence="2">ATCC 43949</strain>
    </source>
</reference>
<sequence length="64" mass="7153">MGLSGYGMVRSVLKPGAFRLFRYIKTDYIRGWQEMGKVPLLVEFTGDAVTAFGIYSVSNGEENE</sequence>
<accession>B6VKQ6</accession>
<dbReference type="EMBL" id="FM162591">
    <property type="protein sequence ID" value="CAQ83556.1"/>
    <property type="molecule type" value="Genomic_DNA"/>
</dbReference>
<dbReference type="AlphaFoldDB" id="B6VKQ6"/>
<gene>
    <name evidence="1" type="ordered locus">PAU_01464</name>
    <name evidence="2" type="ORF">PA-RVA3-4020</name>
</gene>
<accession>C7BT96</accession>
<dbReference type="Proteomes" id="UP000002747">
    <property type="component" value="Chromosome"/>
</dbReference>
<dbReference type="EMBL" id="FM211045">
    <property type="protein sequence ID" value="CAR66736.1"/>
    <property type="molecule type" value="Genomic_DNA"/>
</dbReference>
<protein>
    <submittedName>
        <fullName evidence="2">Uncharacterized protein</fullName>
    </submittedName>
</protein>
<dbReference type="InterPro" id="IPR025320">
    <property type="entry name" value="DUF4225"/>
</dbReference>
<dbReference type="KEGG" id="pay:PAU_01464"/>
<reference evidence="1 3" key="4">
    <citation type="journal article" date="2009" name="BMC Genomics">
        <title>Comparative genomics of the emerging human pathogen Photorhabdus asymbiotica with the insect pathogen Photorhabdus luminescens.</title>
        <authorList>
            <person name="Wilkinson P."/>
            <person name="Waterfield N.R."/>
            <person name="Crossman L."/>
            <person name="Corton C."/>
            <person name="Sanchez-Contreras M."/>
            <person name="Vlisidou I."/>
            <person name="Barron A."/>
            <person name="Bignell A."/>
            <person name="Clark L."/>
            <person name="Ormond D."/>
            <person name="Mayho M."/>
            <person name="Bason N."/>
            <person name="Smith F."/>
            <person name="Simmonds M."/>
            <person name="Churcher C."/>
            <person name="Harris D."/>
            <person name="Thompson N.R."/>
            <person name="Quail M."/>
            <person name="Parkhill J."/>
            <person name="ffrench-Constant R.H."/>
        </authorList>
    </citation>
    <scope>NUCLEOTIDE SEQUENCE [LARGE SCALE GENOMIC DNA]</scope>
    <source>
        <strain evidence="3">ATCC 43949 / 3105-77</strain>
        <strain evidence="1">ATCC43949</strain>
    </source>
</reference>
<evidence type="ECO:0000313" key="2">
    <source>
        <dbReference type="EMBL" id="CAR66736.1"/>
    </source>
</evidence>
<dbReference type="STRING" id="291112.PAU_01464"/>
<reference evidence="1" key="2">
    <citation type="submission" date="2008-05" db="EMBL/GenBank/DDBJ databases">
        <authorList>
            <person name="Crossman L.C."/>
        </authorList>
    </citation>
    <scope>NUCLEOTIDE SEQUENCE</scope>
    <source>
        <strain evidence="1">ATCC43949</strain>
    </source>
</reference>
<evidence type="ECO:0000313" key="3">
    <source>
        <dbReference type="Proteomes" id="UP000002747"/>
    </source>
</evidence>
<name>B6VKQ6_PHOAA</name>
<dbReference type="Pfam" id="PF13988">
    <property type="entry name" value="DUF4225"/>
    <property type="match status" value="1"/>
</dbReference>
<organism evidence="2">
    <name type="scientific">Photorhabdus asymbiotica subsp. asymbiotica (strain ATCC 43949 / 3105-77)</name>
    <name type="common">Xenorhabdus luminescens (strain 2)</name>
    <dbReference type="NCBI Taxonomy" id="553480"/>
    <lineage>
        <taxon>Bacteria</taxon>
        <taxon>Pseudomonadati</taxon>
        <taxon>Pseudomonadota</taxon>
        <taxon>Gammaproteobacteria</taxon>
        <taxon>Enterobacterales</taxon>
        <taxon>Morganellaceae</taxon>
        <taxon>Photorhabdus</taxon>
    </lineage>
</organism>